<dbReference type="InterPro" id="IPR003615">
    <property type="entry name" value="HNH_nuc"/>
</dbReference>
<feature type="region of interest" description="Disordered" evidence="1">
    <location>
        <begin position="406"/>
        <end position="426"/>
    </location>
</feature>
<gene>
    <name evidence="3" type="ORF">B0T24DRAFT_560705</name>
</gene>
<dbReference type="Pfam" id="PF13391">
    <property type="entry name" value="HNH_2"/>
    <property type="match status" value="1"/>
</dbReference>
<reference evidence="3" key="1">
    <citation type="journal article" date="2023" name="Mol. Phylogenet. Evol.">
        <title>Genome-scale phylogeny and comparative genomics of the fungal order Sordariales.</title>
        <authorList>
            <person name="Hensen N."/>
            <person name="Bonometti L."/>
            <person name="Westerberg I."/>
            <person name="Brannstrom I.O."/>
            <person name="Guillou S."/>
            <person name="Cros-Aarteil S."/>
            <person name="Calhoun S."/>
            <person name="Haridas S."/>
            <person name="Kuo A."/>
            <person name="Mondo S."/>
            <person name="Pangilinan J."/>
            <person name="Riley R."/>
            <person name="LaButti K."/>
            <person name="Andreopoulos B."/>
            <person name="Lipzen A."/>
            <person name="Chen C."/>
            <person name="Yan M."/>
            <person name="Daum C."/>
            <person name="Ng V."/>
            <person name="Clum A."/>
            <person name="Steindorff A."/>
            <person name="Ohm R.A."/>
            <person name="Martin F."/>
            <person name="Silar P."/>
            <person name="Natvig D.O."/>
            <person name="Lalanne C."/>
            <person name="Gautier V."/>
            <person name="Ament-Velasquez S.L."/>
            <person name="Kruys A."/>
            <person name="Hutchinson M.I."/>
            <person name="Powell A.J."/>
            <person name="Barry K."/>
            <person name="Miller A.N."/>
            <person name="Grigoriev I.V."/>
            <person name="Debuchy R."/>
            <person name="Gladieux P."/>
            <person name="Hiltunen Thoren M."/>
            <person name="Johannesson H."/>
        </authorList>
    </citation>
    <scope>NUCLEOTIDE SEQUENCE</scope>
    <source>
        <strain evidence="3">CBS 958.72</strain>
    </source>
</reference>
<evidence type="ECO:0000313" key="3">
    <source>
        <dbReference type="EMBL" id="KAK3365034.1"/>
    </source>
</evidence>
<feature type="compositionally biased region" description="Acidic residues" evidence="1">
    <location>
        <begin position="408"/>
        <end position="426"/>
    </location>
</feature>
<comment type="caution">
    <text evidence="3">The sequence shown here is derived from an EMBL/GenBank/DDBJ whole genome shotgun (WGS) entry which is preliminary data.</text>
</comment>
<organism evidence="3 4">
    <name type="scientific">Lasiosphaeria ovina</name>
    <dbReference type="NCBI Taxonomy" id="92902"/>
    <lineage>
        <taxon>Eukaryota</taxon>
        <taxon>Fungi</taxon>
        <taxon>Dikarya</taxon>
        <taxon>Ascomycota</taxon>
        <taxon>Pezizomycotina</taxon>
        <taxon>Sordariomycetes</taxon>
        <taxon>Sordariomycetidae</taxon>
        <taxon>Sordariales</taxon>
        <taxon>Lasiosphaeriaceae</taxon>
        <taxon>Lasiosphaeria</taxon>
    </lineage>
</organism>
<evidence type="ECO:0000259" key="2">
    <source>
        <dbReference type="Pfam" id="PF13391"/>
    </source>
</evidence>
<dbReference type="Proteomes" id="UP001287356">
    <property type="component" value="Unassembled WGS sequence"/>
</dbReference>
<sequence>MEAQLSKLVDQTKAARKKLRPSSSFDSAFWSSKADILTMDAERIKLYSCLQFNEYQEEGGQLSREQWEDVDQKARECLLESIALAQQAKVARDQADKMKKGSRIQGICSAFVKLFNSSKLGFALENAASKGRRDTHDQSMMRNSMKQVYCPGNRLAIWEPVLGAWIDPSNVIAAHLFPWQSADFMEPIFGTGARDELFSSANGIFLHRLIEKAFDRGFLVLVPDTKVEAQNTLAPWEDQEERHEALRDWEMTHPREYRIAVLDATPHCMKESIFDKEIHGLESETLAGLHGRRLTFLNNARPRARYVWWAFLSAVTQLTWKGSLANPESLIQKEVLKGTRYWGTHGKYVKKNMLLGFVQELGHDVSSIAESIMDHAIEEEEGPANPEPDPSGLAIVADQVVRRTQENDGFDYEAELEEDEGESEDD</sequence>
<evidence type="ECO:0000313" key="4">
    <source>
        <dbReference type="Proteomes" id="UP001287356"/>
    </source>
</evidence>
<dbReference type="AlphaFoldDB" id="A0AAE0JVD8"/>
<proteinExistence type="predicted"/>
<protein>
    <recommendedName>
        <fullName evidence="2">HNH nuclease domain-containing protein</fullName>
    </recommendedName>
</protein>
<name>A0AAE0JVD8_9PEZI</name>
<evidence type="ECO:0000256" key="1">
    <source>
        <dbReference type="SAM" id="MobiDB-lite"/>
    </source>
</evidence>
<reference evidence="3" key="2">
    <citation type="submission" date="2023-06" db="EMBL/GenBank/DDBJ databases">
        <authorList>
            <consortium name="Lawrence Berkeley National Laboratory"/>
            <person name="Haridas S."/>
            <person name="Hensen N."/>
            <person name="Bonometti L."/>
            <person name="Westerberg I."/>
            <person name="Brannstrom I.O."/>
            <person name="Guillou S."/>
            <person name="Cros-Aarteil S."/>
            <person name="Calhoun S."/>
            <person name="Kuo A."/>
            <person name="Mondo S."/>
            <person name="Pangilinan J."/>
            <person name="Riley R."/>
            <person name="Labutti K."/>
            <person name="Andreopoulos B."/>
            <person name="Lipzen A."/>
            <person name="Chen C."/>
            <person name="Yanf M."/>
            <person name="Daum C."/>
            <person name="Ng V."/>
            <person name="Clum A."/>
            <person name="Steindorff A."/>
            <person name="Ohm R."/>
            <person name="Martin F."/>
            <person name="Silar P."/>
            <person name="Natvig D."/>
            <person name="Lalanne C."/>
            <person name="Gautier V."/>
            <person name="Ament-Velasquez S.L."/>
            <person name="Kruys A."/>
            <person name="Hutchinson M.I."/>
            <person name="Powell A.J."/>
            <person name="Barry K."/>
            <person name="Miller A.N."/>
            <person name="Grigoriev I.V."/>
            <person name="Debuchy R."/>
            <person name="Gladieux P."/>
            <person name="Thoren M.H."/>
            <person name="Johannesson H."/>
        </authorList>
    </citation>
    <scope>NUCLEOTIDE SEQUENCE</scope>
    <source>
        <strain evidence="3">CBS 958.72</strain>
    </source>
</reference>
<feature type="domain" description="HNH nuclease" evidence="2">
    <location>
        <begin position="170"/>
        <end position="221"/>
    </location>
</feature>
<keyword evidence="4" id="KW-1185">Reference proteome</keyword>
<dbReference type="EMBL" id="JAULSN010000009">
    <property type="protein sequence ID" value="KAK3365034.1"/>
    <property type="molecule type" value="Genomic_DNA"/>
</dbReference>
<accession>A0AAE0JVD8</accession>